<protein>
    <submittedName>
        <fullName evidence="3">Glutathione S-transferase family protein</fullName>
    </submittedName>
</protein>
<evidence type="ECO:0000259" key="2">
    <source>
        <dbReference type="PROSITE" id="PS50405"/>
    </source>
</evidence>
<dbReference type="InterPro" id="IPR040079">
    <property type="entry name" value="Glutathione_S-Trfase"/>
</dbReference>
<dbReference type="SUPFAM" id="SSF52833">
    <property type="entry name" value="Thioredoxin-like"/>
    <property type="match status" value="1"/>
</dbReference>
<gene>
    <name evidence="3" type="ORF">R2G56_11145</name>
</gene>
<dbReference type="PROSITE" id="PS50405">
    <property type="entry name" value="GST_CTER"/>
    <property type="match status" value="1"/>
</dbReference>
<reference evidence="3 4" key="1">
    <citation type="submission" date="2023-10" db="EMBL/GenBank/DDBJ databases">
        <authorList>
            <person name="Venkata Ramana C."/>
            <person name="Sasikala C."/>
            <person name="Dhurka M."/>
        </authorList>
    </citation>
    <scope>NUCLEOTIDE SEQUENCE [LARGE SCALE GENOMIC DNA]</scope>
    <source>
        <strain evidence="3 4">KCTC 32151</strain>
    </source>
</reference>
<dbReference type="CDD" id="cd03046">
    <property type="entry name" value="GST_N_GTT1_like"/>
    <property type="match status" value="1"/>
</dbReference>
<dbReference type="EMBL" id="JAWLIP010000004">
    <property type="protein sequence ID" value="MDV6226842.1"/>
    <property type="molecule type" value="Genomic_DNA"/>
</dbReference>
<dbReference type="RefSeq" id="WP_317561329.1">
    <property type="nucleotide sequence ID" value="NZ_JAWLIP010000004.1"/>
</dbReference>
<dbReference type="InterPro" id="IPR004045">
    <property type="entry name" value="Glutathione_S-Trfase_N"/>
</dbReference>
<dbReference type="Gene3D" id="1.20.1050.10">
    <property type="match status" value="1"/>
</dbReference>
<dbReference type="PANTHER" id="PTHR44051">
    <property type="entry name" value="GLUTATHIONE S-TRANSFERASE-RELATED"/>
    <property type="match status" value="1"/>
</dbReference>
<dbReference type="InterPro" id="IPR036249">
    <property type="entry name" value="Thioredoxin-like_sf"/>
</dbReference>
<feature type="domain" description="GST C-terminal" evidence="2">
    <location>
        <begin position="86"/>
        <end position="205"/>
    </location>
</feature>
<accession>A0ABU4AKR0</accession>
<organism evidence="3 4">
    <name type="scientific">Nitratireductor aquimarinus</name>
    <dbReference type="NCBI Taxonomy" id="889300"/>
    <lineage>
        <taxon>Bacteria</taxon>
        <taxon>Pseudomonadati</taxon>
        <taxon>Pseudomonadota</taxon>
        <taxon>Alphaproteobacteria</taxon>
        <taxon>Hyphomicrobiales</taxon>
        <taxon>Phyllobacteriaceae</taxon>
        <taxon>Nitratireductor</taxon>
    </lineage>
</organism>
<dbReference type="InterPro" id="IPR036282">
    <property type="entry name" value="Glutathione-S-Trfase_C_sf"/>
</dbReference>
<dbReference type="InterPro" id="IPR010987">
    <property type="entry name" value="Glutathione-S-Trfase_C-like"/>
</dbReference>
<dbReference type="SFLD" id="SFLDG01150">
    <property type="entry name" value="Main.1:_Beta-like"/>
    <property type="match status" value="1"/>
</dbReference>
<name>A0ABU4AKR0_9HYPH</name>
<feature type="domain" description="GST N-terminal" evidence="1">
    <location>
        <begin position="1"/>
        <end position="80"/>
    </location>
</feature>
<evidence type="ECO:0000313" key="4">
    <source>
        <dbReference type="Proteomes" id="UP001185659"/>
    </source>
</evidence>
<dbReference type="SFLD" id="SFLDG00358">
    <property type="entry name" value="Main_(cytGST)"/>
    <property type="match status" value="1"/>
</dbReference>
<dbReference type="PROSITE" id="PS50404">
    <property type="entry name" value="GST_NTER"/>
    <property type="match status" value="1"/>
</dbReference>
<dbReference type="CDD" id="cd03207">
    <property type="entry name" value="GST_C_8"/>
    <property type="match status" value="1"/>
</dbReference>
<dbReference type="Proteomes" id="UP001185659">
    <property type="component" value="Unassembled WGS sequence"/>
</dbReference>
<dbReference type="Pfam" id="PF13410">
    <property type="entry name" value="GST_C_2"/>
    <property type="match status" value="1"/>
</dbReference>
<comment type="caution">
    <text evidence="3">The sequence shown here is derived from an EMBL/GenBank/DDBJ whole genome shotgun (WGS) entry which is preliminary data.</text>
</comment>
<dbReference type="Pfam" id="PF13409">
    <property type="entry name" value="GST_N_2"/>
    <property type="match status" value="1"/>
</dbReference>
<dbReference type="SUPFAM" id="SSF47616">
    <property type="entry name" value="GST C-terminal domain-like"/>
    <property type="match status" value="1"/>
</dbReference>
<dbReference type="SFLD" id="SFLDS00019">
    <property type="entry name" value="Glutathione_Transferase_(cytos"/>
    <property type="match status" value="1"/>
</dbReference>
<dbReference type="Gene3D" id="3.40.30.10">
    <property type="entry name" value="Glutaredoxin"/>
    <property type="match status" value="1"/>
</dbReference>
<sequence>MLKFYHAPWSRSSSVLWLLEELQAPYDLELVDMHAEGGVPESYRAIQPSKKVPAIVQDGHIVTERAAITLYLADMFPEAGLAPAIDDPARAAYLRSLVYHDAVFDPVVCGRVHGLAYESRDYPFGTFDDMVAFLERQLSEKPYAAGDRFTAADVQLGTGIGYTMNIMNALPERPVFKEYVARIEQRPAYRKAQQIDMELASRIPFFSGENAPGNV</sequence>
<keyword evidence="4" id="KW-1185">Reference proteome</keyword>
<evidence type="ECO:0000259" key="1">
    <source>
        <dbReference type="PROSITE" id="PS50404"/>
    </source>
</evidence>
<dbReference type="PANTHER" id="PTHR44051:SF21">
    <property type="entry name" value="GLUTATHIONE S-TRANSFERASE FAMILY PROTEIN"/>
    <property type="match status" value="1"/>
</dbReference>
<proteinExistence type="predicted"/>
<evidence type="ECO:0000313" key="3">
    <source>
        <dbReference type="EMBL" id="MDV6226842.1"/>
    </source>
</evidence>